<keyword evidence="4" id="KW-1185">Reference proteome</keyword>
<dbReference type="RefSeq" id="WP_106872035.1">
    <property type="nucleotide sequence ID" value="NZ_CP053841.1"/>
</dbReference>
<dbReference type="OrthoDB" id="5372565at2"/>
<dbReference type="AlphaFoldDB" id="A0A2P8R020"/>
<dbReference type="Pfam" id="PF01551">
    <property type="entry name" value="Peptidase_M23"/>
    <property type="match status" value="1"/>
</dbReference>
<dbReference type="InterPro" id="IPR011055">
    <property type="entry name" value="Dup_hybrid_motif"/>
</dbReference>
<evidence type="ECO:0000256" key="1">
    <source>
        <dbReference type="SAM" id="Coils"/>
    </source>
</evidence>
<organism evidence="3 4">
    <name type="scientific">Campylobacter blaseri</name>
    <dbReference type="NCBI Taxonomy" id="2042961"/>
    <lineage>
        <taxon>Bacteria</taxon>
        <taxon>Pseudomonadati</taxon>
        <taxon>Campylobacterota</taxon>
        <taxon>Epsilonproteobacteria</taxon>
        <taxon>Campylobacterales</taxon>
        <taxon>Campylobacteraceae</taxon>
        <taxon>Campylobacter</taxon>
    </lineage>
</organism>
<feature type="coiled-coil region" evidence="1">
    <location>
        <begin position="142"/>
        <end position="232"/>
    </location>
</feature>
<keyword evidence="1" id="KW-0175">Coiled coil</keyword>
<dbReference type="InterPro" id="IPR016047">
    <property type="entry name" value="M23ase_b-sheet_dom"/>
</dbReference>
<dbReference type="CDD" id="cd12797">
    <property type="entry name" value="M23_peptidase"/>
    <property type="match status" value="1"/>
</dbReference>
<dbReference type="Gene3D" id="2.70.70.10">
    <property type="entry name" value="Glucose Permease (Domain IIA)"/>
    <property type="match status" value="1"/>
</dbReference>
<reference evidence="4" key="1">
    <citation type="submission" date="2017-10" db="EMBL/GenBank/DDBJ databases">
        <title>Campylobacter species from seals.</title>
        <authorList>
            <person name="Gilbert M.J."/>
            <person name="Zomer A.L."/>
            <person name="Timmerman A.J."/>
            <person name="Duim B."/>
            <person name="Wagenaar J.A."/>
        </authorList>
    </citation>
    <scope>NUCLEOTIDE SEQUENCE [LARGE SCALE GENOMIC DNA]</scope>
    <source>
        <strain evidence="4">17S00004-5</strain>
    </source>
</reference>
<dbReference type="Proteomes" id="UP000240535">
    <property type="component" value="Unassembled WGS sequence"/>
</dbReference>
<evidence type="ECO:0000313" key="4">
    <source>
        <dbReference type="Proteomes" id="UP000240535"/>
    </source>
</evidence>
<comment type="caution">
    <text evidence="3">The sequence shown here is derived from an EMBL/GenBank/DDBJ whole genome shotgun (WGS) entry which is preliminary data.</text>
</comment>
<protein>
    <recommendedName>
        <fullName evidence="2">M23ase beta-sheet core domain-containing protein</fullName>
    </recommendedName>
</protein>
<gene>
    <name evidence="3" type="ORF">CQ405_06910</name>
</gene>
<evidence type="ECO:0000313" key="3">
    <source>
        <dbReference type="EMBL" id="PSM51849.1"/>
    </source>
</evidence>
<name>A0A2P8R020_9BACT</name>
<dbReference type="EMBL" id="PDHH01000005">
    <property type="protein sequence ID" value="PSM51849.1"/>
    <property type="molecule type" value="Genomic_DNA"/>
</dbReference>
<feature type="coiled-coil region" evidence="1">
    <location>
        <begin position="45"/>
        <end position="114"/>
    </location>
</feature>
<evidence type="ECO:0000259" key="2">
    <source>
        <dbReference type="Pfam" id="PF01551"/>
    </source>
</evidence>
<proteinExistence type="predicted"/>
<feature type="domain" description="M23ase beta-sheet core" evidence="2">
    <location>
        <begin position="327"/>
        <end position="407"/>
    </location>
</feature>
<dbReference type="SUPFAM" id="SSF51261">
    <property type="entry name" value="Duplicated hybrid motif"/>
    <property type="match status" value="1"/>
</dbReference>
<sequence>MRFFLILLCVNLSFIYAKTTEDKIKSTYVEIRQSKTQSQTLSKKIDDLGNAIVNETKELEKTNKEIDEITGLVVNLSQKYKDEEVTLSRLKVENKKLLKDQNKLEEKIAVLIANDFAFSLLQKDDLKTTESIVSNEVFNSLNEILQEELKGFLKNYQKAEEEIEKKSMQIDSIEKNIKEYNDKKLELSQAKTKQERLVANLNKNKEAYIVRLEKLHKDTEELRNTLKKLKIIDREEKAKAAKKVKEEKLAKEDTSKTPIKDKRIKDIDQKVKQYGSSYQASKVKKYAGKKTISPLKSAYIKRKFGNYTDPIYGIKLFNESIVLGSKEKNAQVYSVLPGKVIFAKETPILDKVIIMENVGGIHTIYAHLSQIAPTIKVGSTVKKGYAIGRVEEDLTFEVTEKNYHINPLDLIILK</sequence>
<accession>A0A2P8R020</accession>